<evidence type="ECO:0000259" key="1">
    <source>
        <dbReference type="Pfam" id="PF22513"/>
    </source>
</evidence>
<protein>
    <recommendedName>
        <fullName evidence="1">Antitoxin FitA-like ribbon-helix-helix domain-containing protein</fullName>
    </recommendedName>
</protein>
<name>A0A646P8R3_9PSED</name>
<dbReference type="Proteomes" id="UP000620382">
    <property type="component" value="Unassembled WGS sequence"/>
</dbReference>
<sequence length="285" mass="32051">MARLSIRDFPDDLHQQLVHAANKHERSLEGETRYALARYIESLHQPQPEPAPRRETWQRQTGKRLEQLFDRLREDDAFAWGERHDVPHLAQALGEVSPAPLMDIIDGRLALSFEMAEKLAKRFSCSTSWLLNGAGSMFPYPEIGGSYSEFIEPAKGVLPITIKLVRICQKKAADGSSGRHDGTLLIFRVKDGDAHIEAGYSSTRFYLGDGMGAGGQGNLKDFVGYLNKNEDVNFKAYNFFKPLEREEAWGHHPQYFLKGAEPAGWLEPLLRGVSPGNIKWVTDSV</sequence>
<dbReference type="EMBL" id="VOIX01000017">
    <property type="protein sequence ID" value="MRJ24050.1"/>
    <property type="molecule type" value="Genomic_DNA"/>
</dbReference>
<dbReference type="Pfam" id="PF22513">
    <property type="entry name" value="FitA-like_RHH"/>
    <property type="match status" value="1"/>
</dbReference>
<reference evidence="2 5" key="2">
    <citation type="submission" date="2021-01" db="EMBL/GenBank/DDBJ databases">
        <title>Antibiotic resistance and phylogeny of Pseudomonas spp. isolated over three decades from chicken meat in the Norwegian food chain.</title>
        <authorList>
            <person name="Moen B."/>
        </authorList>
    </citation>
    <scope>NUCLEOTIDE SEQUENCE [LARGE SCALE GENOMIC DNA]</scope>
    <source>
        <strain evidence="2 5">MF6766</strain>
    </source>
</reference>
<dbReference type="GO" id="GO:0006355">
    <property type="term" value="P:regulation of DNA-templated transcription"/>
    <property type="evidence" value="ECO:0007669"/>
    <property type="project" value="InterPro"/>
</dbReference>
<reference evidence="3 4" key="1">
    <citation type="submission" date="2019-08" db="EMBL/GenBank/DDBJ databases">
        <title>Pseudomonas haemolytica sp. nov. isolated from raw milk and skim milk concentrate.</title>
        <authorList>
            <person name="Hofmann K."/>
            <person name="Huptas C."/>
            <person name="Doll E."/>
            <person name="Scherer S."/>
            <person name="Wenning M."/>
        </authorList>
    </citation>
    <scope>NUCLEOTIDE SEQUENCE [LARGE SCALE GENOMIC DNA]</scope>
    <source>
        <strain evidence="3 4">DSM 108988</strain>
    </source>
</reference>
<dbReference type="InterPro" id="IPR010982">
    <property type="entry name" value="Lambda_DNA-bd_dom_sf"/>
</dbReference>
<dbReference type="InterPro" id="IPR053853">
    <property type="entry name" value="FitA-like_RHH"/>
</dbReference>
<organism evidence="3 4">
    <name type="scientific">Pseudomonas haemolytica</name>
    <dbReference type="NCBI Taxonomy" id="2600065"/>
    <lineage>
        <taxon>Bacteria</taxon>
        <taxon>Pseudomonadati</taxon>
        <taxon>Pseudomonadota</taxon>
        <taxon>Gammaproteobacteria</taxon>
        <taxon>Pseudomonadales</taxon>
        <taxon>Pseudomonadaceae</taxon>
        <taxon>Pseudomonas</taxon>
    </lineage>
</organism>
<dbReference type="RefSeq" id="WP_127882197.1">
    <property type="nucleotide sequence ID" value="NZ_JAEKDB010000005.1"/>
</dbReference>
<keyword evidence="5" id="KW-1185">Reference proteome</keyword>
<proteinExistence type="predicted"/>
<dbReference type="AlphaFoldDB" id="A0A646P8R3"/>
<evidence type="ECO:0000313" key="3">
    <source>
        <dbReference type="EMBL" id="MRJ24050.1"/>
    </source>
</evidence>
<evidence type="ECO:0000313" key="5">
    <source>
        <dbReference type="Proteomes" id="UP000620382"/>
    </source>
</evidence>
<dbReference type="GO" id="GO:0003677">
    <property type="term" value="F:DNA binding"/>
    <property type="evidence" value="ECO:0007669"/>
    <property type="project" value="InterPro"/>
</dbReference>
<accession>A0A646P8R3</accession>
<evidence type="ECO:0000313" key="4">
    <source>
        <dbReference type="Proteomes" id="UP000432048"/>
    </source>
</evidence>
<evidence type="ECO:0000313" key="2">
    <source>
        <dbReference type="EMBL" id="MBK3462969.1"/>
    </source>
</evidence>
<dbReference type="SUPFAM" id="SSF47598">
    <property type="entry name" value="Ribbon-helix-helix"/>
    <property type="match status" value="1"/>
</dbReference>
<comment type="caution">
    <text evidence="3">The sequence shown here is derived from an EMBL/GenBank/DDBJ whole genome shotgun (WGS) entry which is preliminary data.</text>
</comment>
<dbReference type="Proteomes" id="UP000432048">
    <property type="component" value="Unassembled WGS sequence"/>
</dbReference>
<gene>
    <name evidence="3" type="ORF">FRT60_27570</name>
    <name evidence="2" type="ORF">JJD71_28285</name>
</gene>
<dbReference type="SUPFAM" id="SSF47413">
    <property type="entry name" value="lambda repressor-like DNA-binding domains"/>
    <property type="match status" value="1"/>
</dbReference>
<dbReference type="EMBL" id="JAENSR010000013">
    <property type="protein sequence ID" value="MBK3462969.1"/>
    <property type="molecule type" value="Genomic_DNA"/>
</dbReference>
<feature type="domain" description="Antitoxin FitA-like ribbon-helix-helix" evidence="1">
    <location>
        <begin position="2"/>
        <end position="38"/>
    </location>
</feature>
<dbReference type="InterPro" id="IPR010985">
    <property type="entry name" value="Ribbon_hlx_hlx"/>
</dbReference>